<keyword evidence="1" id="KW-0547">Nucleotide-binding</keyword>
<dbReference type="AlphaFoldDB" id="A0A8T4J6L6"/>
<dbReference type="GO" id="GO:0016887">
    <property type="term" value="F:ATP hydrolysis activity"/>
    <property type="evidence" value="ECO:0007669"/>
    <property type="project" value="InterPro"/>
</dbReference>
<sequence length="124" mass="13227">PVLIGEPGVGKTAIVEGLAQRIVAGQVPRSLKDRRVVGLDLAGLVAGTRYRGDFEERLKKVIDEVTADENTILFVDELHTVVGAGSGGEGSMDAGNILKPALARGELHVVGATTMDEYRRYVEK</sequence>
<feature type="domain" description="ATPase AAA-type core" evidence="3">
    <location>
        <begin position="2"/>
        <end position="114"/>
    </location>
</feature>
<dbReference type="Gene3D" id="3.40.50.300">
    <property type="entry name" value="P-loop containing nucleotide triphosphate hydrolases"/>
    <property type="match status" value="1"/>
</dbReference>
<dbReference type="EMBL" id="JAGSMN010002229">
    <property type="protein sequence ID" value="MBR7679070.1"/>
    <property type="molecule type" value="Genomic_DNA"/>
</dbReference>
<dbReference type="Pfam" id="PF00004">
    <property type="entry name" value="AAA"/>
    <property type="match status" value="1"/>
</dbReference>
<protein>
    <submittedName>
        <fullName evidence="4">ATP-dependent Clp protease ATP-binding subunit</fullName>
    </submittedName>
</protein>
<evidence type="ECO:0000313" key="4">
    <source>
        <dbReference type="EMBL" id="MBR7679070.1"/>
    </source>
</evidence>
<accession>A0A8T4J6L6</accession>
<comment type="caution">
    <text evidence="4">The sequence shown here is derived from an EMBL/GenBank/DDBJ whole genome shotgun (WGS) entry which is preliminary data.</text>
</comment>
<dbReference type="PANTHER" id="PTHR11638:SF18">
    <property type="entry name" value="HEAT SHOCK PROTEIN 104"/>
    <property type="match status" value="1"/>
</dbReference>
<gene>
    <name evidence="4" type="ORF">KDA82_40300</name>
</gene>
<keyword evidence="2 4" id="KW-0067">ATP-binding</keyword>
<proteinExistence type="predicted"/>
<dbReference type="PANTHER" id="PTHR11638">
    <property type="entry name" value="ATP-DEPENDENT CLP PROTEASE"/>
    <property type="match status" value="1"/>
</dbReference>
<dbReference type="InterPro" id="IPR018368">
    <property type="entry name" value="ClpA/B_CS1"/>
</dbReference>
<dbReference type="InterPro" id="IPR003959">
    <property type="entry name" value="ATPase_AAA_core"/>
</dbReference>
<dbReference type="InterPro" id="IPR027417">
    <property type="entry name" value="P-loop_NTPase"/>
</dbReference>
<keyword evidence="4" id="KW-0378">Hydrolase</keyword>
<organism evidence="4 5">
    <name type="scientific">Streptomyces daliensis</name>
    <dbReference type="NCBI Taxonomy" id="299421"/>
    <lineage>
        <taxon>Bacteria</taxon>
        <taxon>Bacillati</taxon>
        <taxon>Actinomycetota</taxon>
        <taxon>Actinomycetes</taxon>
        <taxon>Kitasatosporales</taxon>
        <taxon>Streptomycetaceae</taxon>
        <taxon>Streptomyces</taxon>
    </lineage>
</organism>
<name>A0A8T4J6L6_9ACTN</name>
<keyword evidence="5" id="KW-1185">Reference proteome</keyword>
<evidence type="ECO:0000256" key="1">
    <source>
        <dbReference type="ARBA" id="ARBA00022741"/>
    </source>
</evidence>
<dbReference type="Proteomes" id="UP000675554">
    <property type="component" value="Unassembled WGS sequence"/>
</dbReference>
<evidence type="ECO:0000256" key="2">
    <source>
        <dbReference type="ARBA" id="ARBA00022840"/>
    </source>
</evidence>
<dbReference type="SUPFAM" id="SSF52540">
    <property type="entry name" value="P-loop containing nucleoside triphosphate hydrolases"/>
    <property type="match status" value="1"/>
</dbReference>
<dbReference type="InterPro" id="IPR050130">
    <property type="entry name" value="ClpA_ClpB"/>
</dbReference>
<dbReference type="GO" id="GO:0005737">
    <property type="term" value="C:cytoplasm"/>
    <property type="evidence" value="ECO:0007669"/>
    <property type="project" value="TreeGrafter"/>
</dbReference>
<keyword evidence="4" id="KW-0645">Protease</keyword>
<dbReference type="GO" id="GO:0005524">
    <property type="term" value="F:ATP binding"/>
    <property type="evidence" value="ECO:0007669"/>
    <property type="project" value="UniProtKB-KW"/>
</dbReference>
<reference evidence="4" key="1">
    <citation type="submission" date="2021-04" db="EMBL/GenBank/DDBJ databases">
        <title>Sequencing of actinobacteria type strains.</title>
        <authorList>
            <person name="Nguyen G.-S."/>
            <person name="Wentzel A."/>
        </authorList>
    </citation>
    <scope>NUCLEOTIDE SEQUENCE</scope>
    <source>
        <strain evidence="4">DSM 42095</strain>
    </source>
</reference>
<dbReference type="GO" id="GO:0008233">
    <property type="term" value="F:peptidase activity"/>
    <property type="evidence" value="ECO:0007669"/>
    <property type="project" value="UniProtKB-KW"/>
</dbReference>
<feature type="non-terminal residue" evidence="4">
    <location>
        <position position="1"/>
    </location>
</feature>
<dbReference type="PROSITE" id="PS00870">
    <property type="entry name" value="CLPAB_1"/>
    <property type="match status" value="1"/>
</dbReference>
<feature type="non-terminal residue" evidence="4">
    <location>
        <position position="124"/>
    </location>
</feature>
<evidence type="ECO:0000313" key="5">
    <source>
        <dbReference type="Proteomes" id="UP000675554"/>
    </source>
</evidence>
<dbReference type="GO" id="GO:0006508">
    <property type="term" value="P:proteolysis"/>
    <property type="evidence" value="ECO:0007669"/>
    <property type="project" value="UniProtKB-KW"/>
</dbReference>
<dbReference type="CDD" id="cd00009">
    <property type="entry name" value="AAA"/>
    <property type="match status" value="1"/>
</dbReference>
<dbReference type="GO" id="GO:0034605">
    <property type="term" value="P:cellular response to heat"/>
    <property type="evidence" value="ECO:0007669"/>
    <property type="project" value="TreeGrafter"/>
</dbReference>
<evidence type="ECO:0000259" key="3">
    <source>
        <dbReference type="Pfam" id="PF00004"/>
    </source>
</evidence>